<dbReference type="EMBL" id="JSAM01000010">
    <property type="protein sequence ID" value="KIA78680.1"/>
    <property type="molecule type" value="Genomic_DNA"/>
</dbReference>
<protein>
    <submittedName>
        <fullName evidence="1">Uncharacterized protein</fullName>
    </submittedName>
</protein>
<organism evidence="1 2">
    <name type="scientific">Parachlamydia acanthamoebae</name>
    <dbReference type="NCBI Taxonomy" id="83552"/>
    <lineage>
        <taxon>Bacteria</taxon>
        <taxon>Pseudomonadati</taxon>
        <taxon>Chlamydiota</taxon>
        <taxon>Chlamydiia</taxon>
        <taxon>Parachlamydiales</taxon>
        <taxon>Parachlamydiaceae</taxon>
        <taxon>Parachlamydia</taxon>
    </lineage>
</organism>
<accession>A0A0C1CCT9</accession>
<proteinExistence type="predicted"/>
<sequence>MIGIFSDEMLERGELEACFFKGVVVSVYALARTGRAFMLIMRIGGKAMYNFMRFLPRIRLDLRFSRKST</sequence>
<reference evidence="1 2" key="1">
    <citation type="journal article" date="2014" name="Mol. Biol. Evol.">
        <title>Massive expansion of Ubiquitination-related gene families within the Chlamydiae.</title>
        <authorList>
            <person name="Domman D."/>
            <person name="Collingro A."/>
            <person name="Lagkouvardos I."/>
            <person name="Gehre L."/>
            <person name="Weinmaier T."/>
            <person name="Rattei T."/>
            <person name="Subtil A."/>
            <person name="Horn M."/>
        </authorList>
    </citation>
    <scope>NUCLEOTIDE SEQUENCE [LARGE SCALE GENOMIC DNA]</scope>
    <source>
        <strain evidence="1 2">OEW1</strain>
    </source>
</reference>
<evidence type="ECO:0000313" key="2">
    <source>
        <dbReference type="Proteomes" id="UP000031307"/>
    </source>
</evidence>
<name>A0A0C1CCT9_9BACT</name>
<comment type="caution">
    <text evidence="1">The sequence shown here is derived from an EMBL/GenBank/DDBJ whole genome shotgun (WGS) entry which is preliminary data.</text>
</comment>
<evidence type="ECO:0000313" key="1">
    <source>
        <dbReference type="EMBL" id="KIA78680.1"/>
    </source>
</evidence>
<dbReference type="Proteomes" id="UP000031307">
    <property type="component" value="Unassembled WGS sequence"/>
</dbReference>
<gene>
    <name evidence="1" type="ORF">DB43_DP00370</name>
</gene>
<dbReference type="AlphaFoldDB" id="A0A0C1CCT9"/>
<dbReference type="PATRIC" id="fig|83552.4.peg.114"/>